<evidence type="ECO:0000313" key="3">
    <source>
        <dbReference type="Proteomes" id="UP001220256"/>
    </source>
</evidence>
<organism evidence="2 3">
    <name type="scientific">Penicillium chrysogenum</name>
    <name type="common">Penicillium notatum</name>
    <dbReference type="NCBI Taxonomy" id="5076"/>
    <lineage>
        <taxon>Eukaryota</taxon>
        <taxon>Fungi</taxon>
        <taxon>Dikarya</taxon>
        <taxon>Ascomycota</taxon>
        <taxon>Pezizomycotina</taxon>
        <taxon>Eurotiomycetes</taxon>
        <taxon>Eurotiomycetidae</taxon>
        <taxon>Eurotiales</taxon>
        <taxon>Aspergillaceae</taxon>
        <taxon>Penicillium</taxon>
        <taxon>Penicillium chrysogenum species complex</taxon>
    </lineage>
</organism>
<feature type="compositionally biased region" description="Polar residues" evidence="1">
    <location>
        <begin position="69"/>
        <end position="78"/>
    </location>
</feature>
<protein>
    <submittedName>
        <fullName evidence="2">Uncharacterized protein</fullName>
    </submittedName>
</protein>
<feature type="region of interest" description="Disordered" evidence="1">
    <location>
        <begin position="68"/>
        <end position="87"/>
    </location>
</feature>
<comment type="caution">
    <text evidence="2">The sequence shown here is derived from an EMBL/GenBank/DDBJ whole genome shotgun (WGS) entry which is preliminary data.</text>
</comment>
<keyword evidence="3" id="KW-1185">Reference proteome</keyword>
<accession>A0ABQ8WMJ4</accession>
<evidence type="ECO:0000256" key="1">
    <source>
        <dbReference type="SAM" id="MobiDB-lite"/>
    </source>
</evidence>
<name>A0ABQ8WMJ4_PENCH</name>
<evidence type="ECO:0000313" key="2">
    <source>
        <dbReference type="EMBL" id="KAJ5271219.1"/>
    </source>
</evidence>
<dbReference type="EMBL" id="JAPVEB010000003">
    <property type="protein sequence ID" value="KAJ5271219.1"/>
    <property type="molecule type" value="Genomic_DNA"/>
</dbReference>
<reference evidence="2 3" key="1">
    <citation type="journal article" date="2023" name="IMA Fungus">
        <title>Comparative genomic study of the Penicillium genus elucidates a diverse pangenome and 15 lateral gene transfer events.</title>
        <authorList>
            <person name="Petersen C."/>
            <person name="Sorensen T."/>
            <person name="Nielsen M.R."/>
            <person name="Sondergaard T.E."/>
            <person name="Sorensen J.L."/>
            <person name="Fitzpatrick D.A."/>
            <person name="Frisvad J.C."/>
            <person name="Nielsen K.L."/>
        </authorList>
    </citation>
    <scope>NUCLEOTIDE SEQUENCE [LARGE SCALE GENOMIC DNA]</scope>
    <source>
        <strain evidence="2 3">IBT 3361</strain>
    </source>
</reference>
<dbReference type="Proteomes" id="UP001220256">
    <property type="component" value="Unassembled WGS sequence"/>
</dbReference>
<sequence length="145" mass="16013">MATSVALGIGGWRLRKMWDSYDRNGPKEERVYCHTGRGTSYATLTYPFTVLYGLRNGVITFERRAVPVDNTQPNTRSYPQPGDPPVHRPPVPLAPRILRATSPVLPLLVPTGEAAPSTALFQELKMKVSATNDSSVAPYTFLCDH</sequence>
<gene>
    <name evidence="2" type="ORF">N7505_006977</name>
</gene>
<proteinExistence type="predicted"/>